<dbReference type="InterPro" id="IPR010138">
    <property type="entry name" value="UDP-diacylglucosamine_Hdrlase"/>
</dbReference>
<dbReference type="InterPro" id="IPR029052">
    <property type="entry name" value="Metallo-depent_PP-like"/>
</dbReference>
<feature type="domain" description="Calcineurin-like phosphoesterase" evidence="11">
    <location>
        <begin position="12"/>
        <end position="208"/>
    </location>
</feature>
<feature type="binding site" evidence="10">
    <location>
        <position position="206"/>
    </location>
    <ligand>
        <name>Mn(2+)</name>
        <dbReference type="ChEBI" id="CHEBI:29035"/>
        <label>1</label>
    </ligand>
</feature>
<dbReference type="GO" id="GO:0005737">
    <property type="term" value="C:cytoplasm"/>
    <property type="evidence" value="ECO:0007669"/>
    <property type="project" value="InterPro"/>
</dbReference>
<dbReference type="KEGG" id="mpau:ZMTM_04410"/>
<name>A0A8D5FY51_9PROT</name>
<dbReference type="InterPro" id="IPR043461">
    <property type="entry name" value="LpxH-like"/>
</dbReference>
<dbReference type="AlphaFoldDB" id="A0A8D5FY51"/>
<dbReference type="NCBIfam" id="NF003743">
    <property type="entry name" value="PRK05340.1"/>
    <property type="match status" value="1"/>
</dbReference>
<keyword evidence="9 10" id="KW-0464">Manganese</keyword>
<dbReference type="GO" id="GO:0019897">
    <property type="term" value="C:extrinsic component of plasma membrane"/>
    <property type="evidence" value="ECO:0007669"/>
    <property type="project" value="UniProtKB-UniRule"/>
</dbReference>
<keyword evidence="6 10" id="KW-0378">Hydrolase</keyword>
<dbReference type="NCBIfam" id="TIGR01854">
    <property type="entry name" value="lipid_A_lpxH"/>
    <property type="match status" value="1"/>
</dbReference>
<dbReference type="GO" id="GO:0008758">
    <property type="term" value="F:UDP-2,3-diacylglucosamine hydrolase activity"/>
    <property type="evidence" value="ECO:0007669"/>
    <property type="project" value="UniProtKB-UniRule"/>
</dbReference>
<evidence type="ECO:0000256" key="2">
    <source>
        <dbReference type="ARBA" id="ARBA00022516"/>
    </source>
</evidence>
<dbReference type="Pfam" id="PF00149">
    <property type="entry name" value="Metallophos"/>
    <property type="match status" value="1"/>
</dbReference>
<evidence type="ECO:0000313" key="12">
    <source>
        <dbReference type="EMBL" id="BCM24182.1"/>
    </source>
</evidence>
<feature type="binding site" evidence="10">
    <location>
        <position position="172"/>
    </location>
    <ligand>
        <name>substrate</name>
    </ligand>
</feature>
<dbReference type="RefSeq" id="WP_221764738.1">
    <property type="nucleotide sequence ID" value="NZ_AP024110.1"/>
</dbReference>
<dbReference type="PANTHER" id="PTHR34990">
    <property type="entry name" value="UDP-2,3-DIACYLGLUCOSAMINE HYDROLASE-RELATED"/>
    <property type="match status" value="1"/>
</dbReference>
<feature type="binding site" evidence="10">
    <location>
        <position position="204"/>
    </location>
    <ligand>
        <name>substrate</name>
    </ligand>
</feature>
<sequence length="250" mass="28188">MNIIGDEADFSLFISDLHLCHTRPAITALFIEFLQSQATQAKSLYILGDLFEYWAGDDDIDDPHHQQVIGAIKVLAATTPVYFIHGNRDFLISHGFANASNITLLADPTLLEVYGKRLLISHGDELCTDDLAYQAFRTQVRNPAWQQQFMAQPLSSRKSQIEALRMRSETEKSQKSEAIMDVNDGAVQALFKAYAYPDLLIHGHTHRPAKHVLEIDSHHCERWVLGDWYDQGSCLRLDAAGCSNVILHLQ</sequence>
<reference evidence="12" key="1">
    <citation type="journal article" date="2021" name="Arch. Microbiol.">
        <title>Methyloradius palustris gen. nov., sp. nov., a methanol-oxidizing bacterium isolated from snow.</title>
        <authorList>
            <person name="Miyadera T."/>
            <person name="Kojima H."/>
            <person name="Fukui M."/>
        </authorList>
    </citation>
    <scope>NUCLEOTIDE SEQUENCE</scope>
    <source>
        <strain evidence="12">Zm11</strain>
    </source>
</reference>
<evidence type="ECO:0000256" key="10">
    <source>
        <dbReference type="HAMAP-Rule" id="MF_00575"/>
    </source>
</evidence>
<dbReference type="HAMAP" id="MF_00575">
    <property type="entry name" value="LpxH"/>
    <property type="match status" value="1"/>
</dbReference>
<feature type="binding site" evidence="10">
    <location>
        <begin position="87"/>
        <end position="88"/>
    </location>
    <ligand>
        <name>substrate</name>
    </ligand>
</feature>
<protein>
    <recommendedName>
        <fullName evidence="10">UDP-2,3-diacylglucosamine hydrolase</fullName>
        <ecNumber evidence="10">3.6.1.54</ecNumber>
    </recommendedName>
    <alternativeName>
        <fullName evidence="10">UDP-2,3-diacylglucosamine diphosphatase</fullName>
    </alternativeName>
</protein>
<dbReference type="EC" id="3.6.1.54" evidence="10"/>
<dbReference type="PANTHER" id="PTHR34990:SF1">
    <property type="entry name" value="UDP-2,3-DIACYLGLUCOSAMINE HYDROLASE"/>
    <property type="match status" value="1"/>
</dbReference>
<keyword evidence="7 10" id="KW-0443">Lipid metabolism</keyword>
<dbReference type="EMBL" id="AP024110">
    <property type="protein sequence ID" value="BCM24182.1"/>
    <property type="molecule type" value="Genomic_DNA"/>
</dbReference>
<evidence type="ECO:0000256" key="1">
    <source>
        <dbReference type="ARBA" id="ARBA00022475"/>
    </source>
</evidence>
<feature type="binding site" evidence="10">
    <location>
        <position position="49"/>
    </location>
    <ligand>
        <name>Mn(2+)</name>
        <dbReference type="ChEBI" id="CHEBI:29035"/>
        <label>2</label>
    </ligand>
</feature>
<feature type="binding site" evidence="10">
    <location>
        <position position="122"/>
    </location>
    <ligand>
        <name>Mn(2+)</name>
        <dbReference type="ChEBI" id="CHEBI:29035"/>
        <label>2</label>
    </ligand>
</feature>
<dbReference type="SUPFAM" id="SSF56300">
    <property type="entry name" value="Metallo-dependent phosphatases"/>
    <property type="match status" value="1"/>
</dbReference>
<comment type="similarity">
    <text evidence="10">Belongs to the LpxH family.</text>
</comment>
<feature type="binding site" evidence="10">
    <location>
        <position position="130"/>
    </location>
    <ligand>
        <name>substrate</name>
    </ligand>
</feature>
<comment type="catalytic activity">
    <reaction evidence="10">
        <text>UDP-2-N,3-O-bis[(3R)-3-hydroxytetradecanoyl]-alpha-D-glucosamine + H2O = 2-N,3-O-bis[(3R)-3-hydroxytetradecanoyl]-alpha-D-glucosaminyl 1-phosphate + UMP + 2 H(+)</text>
        <dbReference type="Rhea" id="RHEA:25213"/>
        <dbReference type="ChEBI" id="CHEBI:15377"/>
        <dbReference type="ChEBI" id="CHEBI:15378"/>
        <dbReference type="ChEBI" id="CHEBI:57865"/>
        <dbReference type="ChEBI" id="CHEBI:57957"/>
        <dbReference type="ChEBI" id="CHEBI:78847"/>
        <dbReference type="EC" id="3.6.1.54"/>
    </reaction>
</comment>
<keyword evidence="13" id="KW-1185">Reference proteome</keyword>
<feature type="binding site" evidence="10">
    <location>
        <position position="18"/>
    </location>
    <ligand>
        <name>Mn(2+)</name>
        <dbReference type="ChEBI" id="CHEBI:29035"/>
        <label>1</label>
    </ligand>
</feature>
<dbReference type="GO" id="GO:0030145">
    <property type="term" value="F:manganese ion binding"/>
    <property type="evidence" value="ECO:0007669"/>
    <property type="project" value="UniProtKB-UniRule"/>
</dbReference>
<keyword evidence="8 10" id="KW-0472">Membrane</keyword>
<keyword evidence="1 10" id="KW-1003">Cell membrane</keyword>
<dbReference type="InterPro" id="IPR004843">
    <property type="entry name" value="Calcineurin-like_PHP"/>
</dbReference>
<evidence type="ECO:0000256" key="4">
    <source>
        <dbReference type="ARBA" id="ARBA00022556"/>
    </source>
</evidence>
<dbReference type="CDD" id="cd07398">
    <property type="entry name" value="MPP_YbbF-LpxH"/>
    <property type="match status" value="1"/>
</dbReference>
<dbReference type="Gene3D" id="3.60.21.10">
    <property type="match status" value="1"/>
</dbReference>
<gene>
    <name evidence="10 12" type="primary">lpxH</name>
    <name evidence="12" type="ORF">ZMTM_04410</name>
</gene>
<keyword evidence="5 10" id="KW-0479">Metal-binding</keyword>
<feature type="binding site" evidence="10">
    <location>
        <position position="175"/>
    </location>
    <ligand>
        <name>substrate</name>
    </ligand>
</feature>
<evidence type="ECO:0000256" key="5">
    <source>
        <dbReference type="ARBA" id="ARBA00022723"/>
    </source>
</evidence>
<comment type="cofactor">
    <cofactor evidence="10">
        <name>Mn(2+)</name>
        <dbReference type="ChEBI" id="CHEBI:29035"/>
    </cofactor>
    <text evidence="10">Binds 2 Mn(2+) ions per subunit in a binuclear metal center.</text>
</comment>
<feature type="binding site" evidence="10">
    <location>
        <position position="49"/>
    </location>
    <ligand>
        <name>Mn(2+)</name>
        <dbReference type="ChEBI" id="CHEBI:29035"/>
        <label>1</label>
    </ligand>
</feature>
<comment type="subcellular location">
    <subcellularLocation>
        <location evidence="10">Cell inner membrane</location>
        <topology evidence="10">Peripheral membrane protein</topology>
        <orientation evidence="10">Cytoplasmic side</orientation>
    </subcellularLocation>
</comment>
<accession>A0A8D5FY51</accession>
<evidence type="ECO:0000256" key="3">
    <source>
        <dbReference type="ARBA" id="ARBA00022519"/>
    </source>
</evidence>
<comment type="pathway">
    <text evidence="10">Glycolipid biosynthesis; lipid IV(A) biosynthesis; lipid IV(A) from (3R)-3-hydroxytetradecanoyl-[acyl-carrier-protein] and UDP-N-acetyl-alpha-D-glucosamine: step 4/6.</text>
</comment>
<feature type="binding site" evidence="10">
    <location>
        <position position="16"/>
    </location>
    <ligand>
        <name>Mn(2+)</name>
        <dbReference type="ChEBI" id="CHEBI:29035"/>
        <label>1</label>
    </ligand>
</feature>
<dbReference type="Proteomes" id="UP000826722">
    <property type="component" value="Chromosome"/>
</dbReference>
<dbReference type="UniPathway" id="UPA00359">
    <property type="reaction ID" value="UER00480"/>
</dbReference>
<evidence type="ECO:0000256" key="8">
    <source>
        <dbReference type="ARBA" id="ARBA00023136"/>
    </source>
</evidence>
<feature type="binding site" evidence="10">
    <location>
        <position position="168"/>
    </location>
    <ligand>
        <name>substrate</name>
    </ligand>
</feature>
<proteinExistence type="inferred from homology"/>
<feature type="binding site" evidence="10">
    <location>
        <position position="87"/>
    </location>
    <ligand>
        <name>Mn(2+)</name>
        <dbReference type="ChEBI" id="CHEBI:29035"/>
        <label>2</label>
    </ligand>
</feature>
<evidence type="ECO:0000256" key="7">
    <source>
        <dbReference type="ARBA" id="ARBA00023098"/>
    </source>
</evidence>
<dbReference type="GO" id="GO:0009245">
    <property type="term" value="P:lipid A biosynthetic process"/>
    <property type="evidence" value="ECO:0007669"/>
    <property type="project" value="UniProtKB-UniRule"/>
</dbReference>
<evidence type="ECO:0000313" key="13">
    <source>
        <dbReference type="Proteomes" id="UP000826722"/>
    </source>
</evidence>
<keyword evidence="3 10" id="KW-0997">Cell inner membrane</keyword>
<comment type="function">
    <text evidence="10">Hydrolyzes the pyrophosphate bond of UDP-2,3-diacylglucosamine to yield 2,3-diacylglucosamine 1-phosphate (lipid X) and UMP by catalyzing the attack of water at the alpha-P atom. Involved in the biosynthesis of lipid A, a phosphorylated glycolipid that anchors the lipopolysaccharide to the outer membrane of the cell.</text>
</comment>
<keyword evidence="2 10" id="KW-0444">Lipid biosynthesis</keyword>
<keyword evidence="4 10" id="KW-0441">Lipid A biosynthesis</keyword>
<organism evidence="12 13">
    <name type="scientific">Methyloradius palustris</name>
    <dbReference type="NCBI Taxonomy" id="2778876"/>
    <lineage>
        <taxon>Bacteria</taxon>
        <taxon>Pseudomonadati</taxon>
        <taxon>Pseudomonadota</taxon>
        <taxon>Betaproteobacteria</taxon>
        <taxon>Nitrosomonadales</taxon>
        <taxon>Methylophilaceae</taxon>
        <taxon>Methyloradius</taxon>
    </lineage>
</organism>
<feature type="binding site" evidence="10">
    <location>
        <position position="204"/>
    </location>
    <ligand>
        <name>Mn(2+)</name>
        <dbReference type="ChEBI" id="CHEBI:29035"/>
        <label>2</label>
    </ligand>
</feature>
<evidence type="ECO:0000256" key="6">
    <source>
        <dbReference type="ARBA" id="ARBA00022801"/>
    </source>
</evidence>
<evidence type="ECO:0000256" key="9">
    <source>
        <dbReference type="ARBA" id="ARBA00023211"/>
    </source>
</evidence>
<evidence type="ECO:0000259" key="11">
    <source>
        <dbReference type="Pfam" id="PF00149"/>
    </source>
</evidence>